<dbReference type="InterPro" id="IPR043502">
    <property type="entry name" value="DNA/RNA_pol_sf"/>
</dbReference>
<feature type="compositionally biased region" description="Basic and acidic residues" evidence="1">
    <location>
        <begin position="379"/>
        <end position="394"/>
    </location>
</feature>
<dbReference type="PROSITE" id="PS50879">
    <property type="entry name" value="RNASE_H_1"/>
    <property type="match status" value="1"/>
</dbReference>
<dbReference type="InterPro" id="IPR002156">
    <property type="entry name" value="RNaseH_domain"/>
</dbReference>
<dbReference type="InterPro" id="IPR036691">
    <property type="entry name" value="Endo/exonu/phosph_ase_sf"/>
</dbReference>
<evidence type="ECO:0000313" key="5">
    <source>
        <dbReference type="Proteomes" id="UP000026915"/>
    </source>
</evidence>
<dbReference type="Proteomes" id="UP000026915">
    <property type="component" value="Chromosome 4"/>
</dbReference>
<dbReference type="SUPFAM" id="SSF53098">
    <property type="entry name" value="Ribonuclease H-like"/>
    <property type="match status" value="1"/>
</dbReference>
<feature type="region of interest" description="Disordered" evidence="1">
    <location>
        <begin position="348"/>
        <end position="504"/>
    </location>
</feature>
<sequence length="2127" mass="241711">MQNALNQHEFPSLPTIRGLPSGRPPDLPQQPPAAFQPPPAAIPCLSVTNSPLSWTTQPQQQHSNGCQQTTQTQTPPPSSPRFQKKSFLSIVSGEKPSVVPLTRDPFVYKDRPAAAFFEDEIHILAQPFKLSLVGKFSRMPKLQEVRSAFKGIGLAGSYEIRWLDYKHILIHLSNEQDFNRFWTKQAWFIANQKMRVFKWTPEFEPEKESAVVPVWISFPNLKAHLFEKSALLLIAKTVGKPLFIDEATANGSRPSVARVCIEYDCREPPVDQVWIVVQNRATGAVTSGYPQKVEFAQMPAYCDHCCHVGHKEINCIVLGNKNGLQGSGKPQPHSVVDADKLRNLEKIKNPDKGKIVSTEDQAKHQQKWQPVGKVGTSGTKDRQGKEIDSDKGTKEANVPISNRFHGISGHGDEVQNRVMESSSQKKNEGAKPVEAGEQLNIVTSGRKESTTPAKVPQNGNNTQPLIGGPQKDTAVDNRDVTDVQRKGADGQNDEEEQPAGDRTVTARTANLSSTEDVELDFFHVHGMHGKTETRGERGLTVAKTGKIVMVTANSSSDKEPDTETRNGNSVMGRAEKVTEFLANMQPSENFTQAPLHENKEQFLIGNTEGVQSLPRKEQPALHENRVQFQMVKGGDGKQMSFSSTVGRLDNNFHQSVHGKRGQKDVASTEKDGDVTAPVEDGTLVYKQGPECAAVNSKKKGISTPQMQAAPVLQEERQRTTNWCAAENSKQCSLKPQIQVSPEQHEECLKMTEMESVSQVRPAAIEGQKQIPTREMDGVGQRVTVRKQKLKKKAKPVLASLVHVMNVEDERNSLVNYSSAEGQTSGRESQLPDEEPTDFKGNSNSNTLRSLPGVEVQRRLKKLKMMVILEPMVHIRRAEYFRRKLGFHKAGPWMVGGDFNSIVSTVERLNGAAPHVGSMEDFASTLFDCGLLDAGFEGNSFTWTNNHMFQRLDRVVYNPEWAQCFSSTRVQHLNRDGSDHCPLLISCNTASQKGASTFRFLHAWTKHHDFLPFVTRSWQTPIQGSGLSAFWFKQQRLKRDLKWWNKHIFGDIFEKLRLAEEEAEKKEIEFQHNPSLTNRNLMHKAYAKLNRQLSIEELFWQQKSGVKWLVEGENNTKFFHMRMRKKRVRSHIFQIQDSEGNVFDDIHSIQKSATDFFRDLMQAENCDLSRFDPSLIPRIISSADNEFLCAAPPLQEIKEAVFNINKDSVAGPDGFSSLFYQHCWDIIKNDLLDAVLDFFRGSPLPRGVTSTTLVLLPKKPNACHWSEYRPISLCTVLNKIVTKLLANRLSKILPSIISENQSGFVNGRLISDNILLAQELIGKIDAKSRGGNVVLKLDMAKAYDRLNWDFLYLMMEHFGFNAHWINMIKSCISNCWFSLLINGSLAGYFKSERGLRQGDSISPMLFILAADYLSRGLNHLFSCYSSLQYLSGCQMPISHLSFADDIVIFTNGGRSALQKILSFLQEYEQVSGQKVNHQKSCFITANGCSLSRRQIISHTTGFQHKTLPVTYLGAPLHKGPKKVLLFDSLISKIRDRISGWENKILSPGGRITLLRSVLSSLPMYLLQVLKPPVTVIERIDRLFNSFLWGDSTECKKMHWAEWAKISFPCAEGGLGIRKLEDVCAAFTLKLWWRFQTGNSLWTQFLRTKYCLGRIPHHIQPKLHDSHVWKRMISGREMALQNIRWKIGKGDLFFWHDCWMGDKPLAASFPEFQNDMSHGYHFYNGDTWDVDKLRSFLPTILVEEILQVPFDKSREDVAYWTLTSNGDFSTRSAWEMIRQRQTSNALCSFIWHRSIPLSISFFLWKTLHNWIPVELRMKEKGIQLASKCVCCNSEESLIHVLWENPVAKQVWNFFAQLFQIYIWNPRHVSQIIWAWYVSGDYVRKGHFRVLLPLFICWFLWLERNDAKHRHTGLYADRVIWRTMKHCRQLYDGSLLQQWQWKGDTDIATMLGFSFTHKQHAPPQIIYWKKPSIGEYKLNVDGSSRNGLHAATGGVLRDHTGKLIFGFSENIGPCNSLQAELRALLRGLLLCKERHIEKLWIEMDALVAIQLIQPSKKGPYNLRYLLESIRMCLSSFSYRLSHILREGNQAADYLSNEGHKHQNLCVFTEAQGQLHGMLKLDRLNLPYVRF</sequence>
<dbReference type="Gene3D" id="3.60.10.10">
    <property type="entry name" value="Endonuclease/exonuclease/phosphatase"/>
    <property type="match status" value="1"/>
</dbReference>
<dbReference type="Pfam" id="PF03372">
    <property type="entry name" value="Exo_endo_phos"/>
    <property type="match status" value="1"/>
</dbReference>
<proteinExistence type="predicted"/>
<dbReference type="Gene3D" id="3.30.420.10">
    <property type="entry name" value="Ribonuclease H-like superfamily/Ribonuclease H"/>
    <property type="match status" value="1"/>
</dbReference>
<dbReference type="PANTHER" id="PTHR33116">
    <property type="entry name" value="REVERSE TRANSCRIPTASE ZINC-BINDING DOMAIN-CONTAINING PROTEIN-RELATED-RELATED"/>
    <property type="match status" value="1"/>
</dbReference>
<dbReference type="PANTHER" id="PTHR33116:SF80">
    <property type="entry name" value="REVERSE TRANSCRIPTASE ZINC-BINDING DOMAIN-CONTAINING PROTEIN"/>
    <property type="match status" value="1"/>
</dbReference>
<dbReference type="InterPro" id="IPR012337">
    <property type="entry name" value="RNaseH-like_sf"/>
</dbReference>
<organism evidence="4 5">
    <name type="scientific">Theobroma cacao</name>
    <name type="common">Cacao</name>
    <name type="synonym">Cocoa</name>
    <dbReference type="NCBI Taxonomy" id="3641"/>
    <lineage>
        <taxon>Eukaryota</taxon>
        <taxon>Viridiplantae</taxon>
        <taxon>Streptophyta</taxon>
        <taxon>Embryophyta</taxon>
        <taxon>Tracheophyta</taxon>
        <taxon>Spermatophyta</taxon>
        <taxon>Magnoliopsida</taxon>
        <taxon>eudicotyledons</taxon>
        <taxon>Gunneridae</taxon>
        <taxon>Pentapetalae</taxon>
        <taxon>rosids</taxon>
        <taxon>malvids</taxon>
        <taxon>Malvales</taxon>
        <taxon>Malvaceae</taxon>
        <taxon>Byttnerioideae</taxon>
        <taxon>Theobroma</taxon>
    </lineage>
</organism>
<feature type="compositionally biased region" description="Pro residues" evidence="1">
    <location>
        <begin position="22"/>
        <end position="41"/>
    </location>
</feature>
<feature type="region of interest" description="Disordered" evidence="1">
    <location>
        <begin position="816"/>
        <end position="848"/>
    </location>
</feature>
<gene>
    <name evidence="4" type="ORF">TCM_016763</name>
</gene>
<dbReference type="Gramene" id="EOY02239">
    <property type="protein sequence ID" value="EOY02239"/>
    <property type="gene ID" value="TCM_016763"/>
</dbReference>
<feature type="compositionally biased region" description="Polar residues" evidence="1">
    <location>
        <begin position="816"/>
        <end position="827"/>
    </location>
</feature>
<dbReference type="InterPro" id="IPR025558">
    <property type="entry name" value="DUF4283"/>
</dbReference>
<reference evidence="4 5" key="1">
    <citation type="journal article" date="2013" name="Genome Biol.">
        <title>The genome sequence of the most widely cultivated cacao type and its use to identify candidate genes regulating pod color.</title>
        <authorList>
            <person name="Motamayor J.C."/>
            <person name="Mockaitis K."/>
            <person name="Schmutz J."/>
            <person name="Haiminen N."/>
            <person name="Iii D.L."/>
            <person name="Cornejo O."/>
            <person name="Findley S.D."/>
            <person name="Zheng P."/>
            <person name="Utro F."/>
            <person name="Royaert S."/>
            <person name="Saski C."/>
            <person name="Jenkins J."/>
            <person name="Podicheti R."/>
            <person name="Zhao M."/>
            <person name="Scheffler B.E."/>
            <person name="Stack J.C."/>
            <person name="Feltus F.A."/>
            <person name="Mustiga G.M."/>
            <person name="Amores F."/>
            <person name="Phillips W."/>
            <person name="Marelli J.P."/>
            <person name="May G.D."/>
            <person name="Shapiro H."/>
            <person name="Ma J."/>
            <person name="Bustamante C.D."/>
            <person name="Schnell R.J."/>
            <person name="Main D."/>
            <person name="Gilbert D."/>
            <person name="Parida L."/>
            <person name="Kuhn D.N."/>
        </authorList>
    </citation>
    <scope>NUCLEOTIDE SEQUENCE [LARGE SCALE GENOMIC DNA]</scope>
    <source>
        <strain evidence="5">cv. Matina 1-6</strain>
    </source>
</reference>
<dbReference type="CDD" id="cd01650">
    <property type="entry name" value="RT_nLTR_like"/>
    <property type="match status" value="1"/>
</dbReference>
<dbReference type="InParanoid" id="A0A061EIZ4"/>
<dbReference type="eggNOG" id="KOG1075">
    <property type="taxonomic scope" value="Eukaryota"/>
</dbReference>
<dbReference type="Pfam" id="PF00078">
    <property type="entry name" value="RVT_1"/>
    <property type="match status" value="1"/>
</dbReference>
<dbReference type="Pfam" id="PF14111">
    <property type="entry name" value="DUF4283"/>
    <property type="match status" value="1"/>
</dbReference>
<evidence type="ECO:0000256" key="1">
    <source>
        <dbReference type="SAM" id="MobiDB-lite"/>
    </source>
</evidence>
<dbReference type="InterPro" id="IPR026960">
    <property type="entry name" value="RVT-Znf"/>
</dbReference>
<feature type="compositionally biased region" description="Polar residues" evidence="1">
    <location>
        <begin position="839"/>
        <end position="848"/>
    </location>
</feature>
<feature type="domain" description="RNase H type-1" evidence="3">
    <location>
        <begin position="1969"/>
        <end position="2097"/>
    </location>
</feature>
<feature type="region of interest" description="Disordered" evidence="1">
    <location>
        <begin position="652"/>
        <end position="676"/>
    </location>
</feature>
<dbReference type="Pfam" id="PF13456">
    <property type="entry name" value="RVT_3"/>
    <property type="match status" value="1"/>
</dbReference>
<dbReference type="EMBL" id="CM001882">
    <property type="protein sequence ID" value="EOY02239.1"/>
    <property type="molecule type" value="Genomic_DNA"/>
</dbReference>
<dbReference type="SUPFAM" id="SSF56672">
    <property type="entry name" value="DNA/RNA polymerases"/>
    <property type="match status" value="1"/>
</dbReference>
<name>A0A061EIZ4_THECC</name>
<dbReference type="PROSITE" id="PS50878">
    <property type="entry name" value="RT_POL"/>
    <property type="match status" value="1"/>
</dbReference>
<dbReference type="CDD" id="cd06222">
    <property type="entry name" value="RNase_H_like"/>
    <property type="match status" value="1"/>
</dbReference>
<dbReference type="HOGENOM" id="CLU_001916_0_0_1"/>
<feature type="compositionally biased region" description="Basic and acidic residues" evidence="1">
    <location>
        <begin position="661"/>
        <end position="673"/>
    </location>
</feature>
<dbReference type="InterPro" id="IPR044730">
    <property type="entry name" value="RNase_H-like_dom_plant"/>
</dbReference>
<dbReference type="InterPro" id="IPR036397">
    <property type="entry name" value="RNaseH_sf"/>
</dbReference>
<evidence type="ECO:0000259" key="2">
    <source>
        <dbReference type="PROSITE" id="PS50878"/>
    </source>
</evidence>
<evidence type="ECO:0000259" key="3">
    <source>
        <dbReference type="PROSITE" id="PS50879"/>
    </source>
</evidence>
<dbReference type="GO" id="GO:0004523">
    <property type="term" value="F:RNA-DNA hybrid ribonuclease activity"/>
    <property type="evidence" value="ECO:0007669"/>
    <property type="project" value="InterPro"/>
</dbReference>
<dbReference type="Pfam" id="PF13966">
    <property type="entry name" value="zf-RVT"/>
    <property type="match status" value="1"/>
</dbReference>
<dbReference type="SUPFAM" id="SSF56219">
    <property type="entry name" value="DNase I-like"/>
    <property type="match status" value="1"/>
</dbReference>
<evidence type="ECO:0008006" key="6">
    <source>
        <dbReference type="Google" id="ProtNLM"/>
    </source>
</evidence>
<dbReference type="GO" id="GO:0003676">
    <property type="term" value="F:nucleic acid binding"/>
    <property type="evidence" value="ECO:0007669"/>
    <property type="project" value="InterPro"/>
</dbReference>
<evidence type="ECO:0000313" key="4">
    <source>
        <dbReference type="EMBL" id="EOY02239.1"/>
    </source>
</evidence>
<feature type="domain" description="Reverse transcriptase" evidence="2">
    <location>
        <begin position="1236"/>
        <end position="1515"/>
    </location>
</feature>
<feature type="region of interest" description="Disordered" evidence="1">
    <location>
        <begin position="1"/>
        <end position="83"/>
    </location>
</feature>
<feature type="compositionally biased region" description="Polar residues" evidence="1">
    <location>
        <begin position="46"/>
        <end position="66"/>
    </location>
</feature>
<feature type="compositionally biased region" description="Basic and acidic residues" evidence="1">
    <location>
        <begin position="473"/>
        <end position="488"/>
    </location>
</feature>
<protein>
    <recommendedName>
        <fullName evidence="6">Reverse transcriptase domain-containing protein</fullName>
    </recommendedName>
</protein>
<dbReference type="InterPro" id="IPR005135">
    <property type="entry name" value="Endo/exonuclease/phosphatase"/>
</dbReference>
<dbReference type="InterPro" id="IPR000477">
    <property type="entry name" value="RT_dom"/>
</dbReference>
<keyword evidence="5" id="KW-1185">Reference proteome</keyword>
<accession>A0A061EIZ4</accession>